<feature type="transmembrane region" description="Helical" evidence="1">
    <location>
        <begin position="172"/>
        <end position="190"/>
    </location>
</feature>
<reference evidence="4" key="1">
    <citation type="submission" date="2016-10" db="EMBL/GenBank/DDBJ databases">
        <authorList>
            <person name="Varghese N."/>
            <person name="Submissions S."/>
        </authorList>
    </citation>
    <scope>NUCLEOTIDE SEQUENCE [LARGE SCALE GENOMIC DNA]</scope>
    <source>
        <strain evidence="4">Gh-48</strain>
    </source>
</reference>
<feature type="transmembrane region" description="Helical" evidence="1">
    <location>
        <begin position="285"/>
        <end position="302"/>
    </location>
</feature>
<name>A0A1H8EBI4_9SPHI</name>
<dbReference type="OrthoDB" id="1523022at2"/>
<dbReference type="EMBL" id="FOCL01000002">
    <property type="protein sequence ID" value="SEN16862.1"/>
    <property type="molecule type" value="Genomic_DNA"/>
</dbReference>
<dbReference type="RefSeq" id="WP_091210012.1">
    <property type="nucleotide sequence ID" value="NZ_FOCL01000002.1"/>
</dbReference>
<evidence type="ECO:0000259" key="2">
    <source>
        <dbReference type="Pfam" id="PF02517"/>
    </source>
</evidence>
<evidence type="ECO:0000256" key="1">
    <source>
        <dbReference type="SAM" id="Phobius"/>
    </source>
</evidence>
<feature type="transmembrane region" description="Helical" evidence="1">
    <location>
        <begin position="251"/>
        <end position="269"/>
    </location>
</feature>
<feature type="transmembrane region" description="Helical" evidence="1">
    <location>
        <begin position="20"/>
        <end position="48"/>
    </location>
</feature>
<keyword evidence="1" id="KW-1133">Transmembrane helix</keyword>
<dbReference type="PANTHER" id="PTHR36435">
    <property type="entry name" value="SLR1288 PROTEIN"/>
    <property type="match status" value="1"/>
</dbReference>
<dbReference type="STRING" id="551995.SAMN05192574_102654"/>
<dbReference type="Proteomes" id="UP000198942">
    <property type="component" value="Unassembled WGS sequence"/>
</dbReference>
<accession>A0A1H8EBI4</accession>
<proteinExistence type="predicted"/>
<evidence type="ECO:0000313" key="4">
    <source>
        <dbReference type="Proteomes" id="UP000198942"/>
    </source>
</evidence>
<feature type="domain" description="CAAX prenyl protease 2/Lysostaphin resistance protein A-like" evidence="2">
    <location>
        <begin position="172"/>
        <end position="259"/>
    </location>
</feature>
<dbReference type="AlphaFoldDB" id="A0A1H8EBI4"/>
<evidence type="ECO:0000313" key="3">
    <source>
        <dbReference type="EMBL" id="SEN16862.1"/>
    </source>
</evidence>
<dbReference type="InterPro" id="IPR052710">
    <property type="entry name" value="CAAX_protease"/>
</dbReference>
<organism evidence="3 4">
    <name type="scientific">Mucilaginibacter gossypiicola</name>
    <dbReference type="NCBI Taxonomy" id="551995"/>
    <lineage>
        <taxon>Bacteria</taxon>
        <taxon>Pseudomonadati</taxon>
        <taxon>Bacteroidota</taxon>
        <taxon>Sphingobacteriia</taxon>
        <taxon>Sphingobacteriales</taxon>
        <taxon>Sphingobacteriaceae</taxon>
        <taxon>Mucilaginibacter</taxon>
    </lineage>
</organism>
<protein>
    <recommendedName>
        <fullName evidence="2">CAAX prenyl protease 2/Lysostaphin resistance protein A-like domain-containing protein</fullName>
    </recommendedName>
</protein>
<sequence length="314" mass="34987">MIKAPSQSPQPQGSQITPFLQFIILIALTVGLLIVCSLIAAGIIGLIFGSQTLTDTFTFNVQNPHVGAALWTLQIISTTLPLYLVPVIFARFIVKEPVDYLKVTPKFPPVLLLLILSIMICSSPVMEVLVNVNQKLALPAPLKSLEDALRAMEAQAQKATEAMLQMKTVSDMLFAVLVVGLLTAVAEEFLFRGCLQTIMIRWTGNPHAAIWITAILFSAFHMEFFTFLPRVALGVFFGYFVMWSGSIWTSVWAHFLNNATQVVILYLYSQKRITLDPNDQHVFNYQSYALSVIIILILLFMYRNTAKGKSPLLS</sequence>
<keyword evidence="1" id="KW-0812">Transmembrane</keyword>
<feature type="transmembrane region" description="Helical" evidence="1">
    <location>
        <begin position="202"/>
        <end position="221"/>
    </location>
</feature>
<feature type="transmembrane region" description="Helical" evidence="1">
    <location>
        <begin position="68"/>
        <end position="89"/>
    </location>
</feature>
<dbReference type="GO" id="GO:0080120">
    <property type="term" value="P:CAAX-box protein maturation"/>
    <property type="evidence" value="ECO:0007669"/>
    <property type="project" value="UniProtKB-ARBA"/>
</dbReference>
<keyword evidence="4" id="KW-1185">Reference proteome</keyword>
<dbReference type="PANTHER" id="PTHR36435:SF1">
    <property type="entry name" value="CAAX AMINO TERMINAL PROTEASE FAMILY PROTEIN"/>
    <property type="match status" value="1"/>
</dbReference>
<gene>
    <name evidence="3" type="ORF">SAMN05192574_102654</name>
</gene>
<feature type="transmembrane region" description="Helical" evidence="1">
    <location>
        <begin position="110"/>
        <end position="130"/>
    </location>
</feature>
<dbReference type="GO" id="GO:0004175">
    <property type="term" value="F:endopeptidase activity"/>
    <property type="evidence" value="ECO:0007669"/>
    <property type="project" value="UniProtKB-ARBA"/>
</dbReference>
<dbReference type="Pfam" id="PF02517">
    <property type="entry name" value="Rce1-like"/>
    <property type="match status" value="1"/>
</dbReference>
<dbReference type="InterPro" id="IPR003675">
    <property type="entry name" value="Rce1/LyrA-like_dom"/>
</dbReference>
<keyword evidence="1" id="KW-0472">Membrane</keyword>